<dbReference type="GO" id="GO:0016024">
    <property type="term" value="P:CDP-diacylglycerol biosynthetic process"/>
    <property type="evidence" value="ECO:0007669"/>
    <property type="project" value="UniProtKB-UniPathway"/>
</dbReference>
<name>A0A5K8A3U0_9BACT</name>
<keyword evidence="12" id="KW-1185">Reference proteome</keyword>
<comment type="similarity">
    <text evidence="3">Belongs to the GPAT/DAPAT family.</text>
</comment>
<comment type="pathway">
    <text evidence="2">Phospholipid metabolism; CDP-diacylglycerol biosynthesis; CDP-diacylglycerol from sn-glycerol 3-phosphate: step 1/3.</text>
</comment>
<evidence type="ECO:0000256" key="4">
    <source>
        <dbReference type="ARBA" id="ARBA00013113"/>
    </source>
</evidence>
<dbReference type="SMART" id="SM00563">
    <property type="entry name" value="PlsC"/>
    <property type="match status" value="1"/>
</dbReference>
<sequence>MLKNSYDHFFCFLLSPPGKISGFFLSRLFSGIFMGAEQADILKNIPDDAIVVYTIKYKSRFEFLFAHTRYRQLRLPTPQLSFDLDIYFWQSLSRIFRICLAYLDTLVRLRRIPSPYRSDYYRRALLESGCAMLFLVEKKEFYRRFVKEKNDPLEYLIDLQKTIARPIYLVPQLMFFSKHPQPAMPSLLDTVFGTAQRPGTLRKLATLVRFPGKFFTELSQPLNLRQWLGQRVNPEKSADYLALQLRRQLLMQHNRHRQSITGPVLKSNEELKESILTSDRIRGFIKKHAESRQEPIYKIRKQADGYIDEIAARYSPPMIRIMAAVVGWIINCMFDGAVIDKAGLSRVKAMSRKGPLILIPCHKSHIDYLILSYVLYNHNMPCPHIAAGKNLSFWPLGPIFRSGGAFFLRRTFRGAVLYSRVFSAYIHKLLEEGFNLELFIEGGRSRSGKLLMPKLGMISMLLEAYRNGACEDMIFVPVYIGYDRIIEEHAYIHEVEGGKKEDENLSQVLRARRFLKKRYGKIYINFHDPISTRELVADGPAALDRMPQKEINALCRNLGWRIINAIDKQTVVTPHGLVAAAILNFPRPRFTQEELIDIAKLYLRWATMQKAKLADTIILNTTGAMENAIEHYLSRKIIEKALGDKDLNEAPSGYRVNSGKRSLLEFYKNNSVSYFVPAAFTALAILKKDAFQFSAVDLHNEYSFFQDFFKYEFAFDLDRPAVHYVRKTIKAFIDDAILMPHPTIPDRYQITSAGYRKLRLFAAFMKPYFESYKVVLHFLRTNRKEKLETKDRLKKIQGIGLQMVKNKEINLIESVSRINYSNGLTYFSASGIKNHADEPRIAHFETLINTYLALINP</sequence>
<protein>
    <recommendedName>
        <fullName evidence="5">Glycerol-3-phosphate acyltransferase</fullName>
        <ecNumber evidence="4">2.3.1.15</ecNumber>
    </recommendedName>
</protein>
<evidence type="ECO:0000256" key="1">
    <source>
        <dbReference type="ARBA" id="ARBA00004184"/>
    </source>
</evidence>
<dbReference type="GO" id="GO:0004366">
    <property type="term" value="F:glycerol-3-phosphate O-acyltransferase activity"/>
    <property type="evidence" value="ECO:0007669"/>
    <property type="project" value="UniProtKB-EC"/>
</dbReference>
<dbReference type="InterPro" id="IPR002123">
    <property type="entry name" value="Plipid/glycerol_acylTrfase"/>
</dbReference>
<accession>A0A5K8A3U0</accession>
<evidence type="ECO:0000256" key="6">
    <source>
        <dbReference type="ARBA" id="ARBA00022679"/>
    </source>
</evidence>
<keyword evidence="8" id="KW-0012">Acyltransferase</keyword>
<comment type="subcellular location">
    <subcellularLocation>
        <location evidence="1">Endomembrane system</location>
        <topology evidence="1">Peripheral membrane protein</topology>
    </subcellularLocation>
</comment>
<feature type="domain" description="Phospholipid/glycerol acyltransferase" evidence="10">
    <location>
        <begin position="356"/>
        <end position="483"/>
    </location>
</feature>
<evidence type="ECO:0000313" key="12">
    <source>
        <dbReference type="Proteomes" id="UP000422108"/>
    </source>
</evidence>
<dbReference type="PANTHER" id="PTHR12563:SF17">
    <property type="entry name" value="DIHYDROXYACETONE PHOSPHATE ACYLTRANSFERASE"/>
    <property type="match status" value="1"/>
</dbReference>
<evidence type="ECO:0000259" key="10">
    <source>
        <dbReference type="SMART" id="SM00563"/>
    </source>
</evidence>
<evidence type="ECO:0000256" key="3">
    <source>
        <dbReference type="ARBA" id="ARBA00007937"/>
    </source>
</evidence>
<keyword evidence="6" id="KW-0808">Transferase</keyword>
<dbReference type="EC" id="2.3.1.15" evidence="4"/>
<proteinExistence type="inferred from homology"/>
<keyword evidence="7" id="KW-0472">Membrane</keyword>
<comment type="catalytic activity">
    <reaction evidence="9">
        <text>sn-glycerol 3-phosphate + an acyl-CoA = a 1-acyl-sn-glycero-3-phosphate + CoA</text>
        <dbReference type="Rhea" id="RHEA:15325"/>
        <dbReference type="ChEBI" id="CHEBI:57287"/>
        <dbReference type="ChEBI" id="CHEBI:57597"/>
        <dbReference type="ChEBI" id="CHEBI:57970"/>
        <dbReference type="ChEBI" id="CHEBI:58342"/>
        <dbReference type="EC" id="2.3.1.15"/>
    </reaction>
</comment>
<organism evidence="11 12">
    <name type="scientific">Desulfosarcina ovata subsp. ovata</name>
    <dbReference type="NCBI Taxonomy" id="2752305"/>
    <lineage>
        <taxon>Bacteria</taxon>
        <taxon>Pseudomonadati</taxon>
        <taxon>Thermodesulfobacteriota</taxon>
        <taxon>Desulfobacteria</taxon>
        <taxon>Desulfobacterales</taxon>
        <taxon>Desulfosarcinaceae</taxon>
        <taxon>Desulfosarcina</taxon>
    </lineage>
</organism>
<dbReference type="CDD" id="cd07993">
    <property type="entry name" value="LPLAT_DHAPAT-like"/>
    <property type="match status" value="1"/>
</dbReference>
<dbReference type="Pfam" id="PF01553">
    <property type="entry name" value="Acyltransferase"/>
    <property type="match status" value="1"/>
</dbReference>
<dbReference type="Pfam" id="PF19277">
    <property type="entry name" value="GPAT_C"/>
    <property type="match status" value="1"/>
</dbReference>
<dbReference type="InterPro" id="IPR045520">
    <property type="entry name" value="GPAT/DHAPAT_C"/>
</dbReference>
<evidence type="ECO:0000256" key="5">
    <source>
        <dbReference type="ARBA" id="ARBA00013432"/>
    </source>
</evidence>
<evidence type="ECO:0000313" key="11">
    <source>
        <dbReference type="EMBL" id="BBO86950.1"/>
    </source>
</evidence>
<dbReference type="InterPro" id="IPR041728">
    <property type="entry name" value="GPAT/DHAPAT_LPLAT"/>
</dbReference>
<evidence type="ECO:0000256" key="2">
    <source>
        <dbReference type="ARBA" id="ARBA00004765"/>
    </source>
</evidence>
<dbReference type="EMBL" id="AP021879">
    <property type="protein sequence ID" value="BBO86950.1"/>
    <property type="molecule type" value="Genomic_DNA"/>
</dbReference>
<dbReference type="PANTHER" id="PTHR12563">
    <property type="entry name" value="GLYCEROL-3-PHOSPHATE ACYLTRANSFERASE"/>
    <property type="match status" value="1"/>
</dbReference>
<evidence type="ECO:0000256" key="7">
    <source>
        <dbReference type="ARBA" id="ARBA00023136"/>
    </source>
</evidence>
<dbReference type="Proteomes" id="UP000422108">
    <property type="component" value="Chromosome"/>
</dbReference>
<gene>
    <name evidence="11" type="ORF">DSCOOX_01300</name>
</gene>
<evidence type="ECO:0000256" key="8">
    <source>
        <dbReference type="ARBA" id="ARBA00023315"/>
    </source>
</evidence>
<dbReference type="AlphaFoldDB" id="A0A5K8A3U0"/>
<dbReference type="UniPathway" id="UPA00557">
    <property type="reaction ID" value="UER00612"/>
</dbReference>
<reference evidence="11 12" key="1">
    <citation type="submission" date="2019-11" db="EMBL/GenBank/DDBJ databases">
        <title>Comparative genomics of hydrocarbon-degrading Desulfosarcina strains.</title>
        <authorList>
            <person name="Watanabe M."/>
            <person name="Kojima H."/>
            <person name="Fukui M."/>
        </authorList>
    </citation>
    <scope>NUCLEOTIDE SEQUENCE [LARGE SCALE GENOMIC DNA]</scope>
    <source>
        <strain evidence="12">oXyS1</strain>
    </source>
</reference>
<evidence type="ECO:0000256" key="9">
    <source>
        <dbReference type="ARBA" id="ARBA00048427"/>
    </source>
</evidence>
<dbReference type="InterPro" id="IPR022284">
    <property type="entry name" value="GPAT/DHAPAT"/>
</dbReference>
<dbReference type="SUPFAM" id="SSF69593">
    <property type="entry name" value="Glycerol-3-phosphate (1)-acyltransferase"/>
    <property type="match status" value="1"/>
</dbReference>
<dbReference type="GO" id="GO:0012505">
    <property type="term" value="C:endomembrane system"/>
    <property type="evidence" value="ECO:0007669"/>
    <property type="project" value="UniProtKB-SubCell"/>
</dbReference>